<dbReference type="SUPFAM" id="SSF52156">
    <property type="entry name" value="Initiation factor IF2/eIF5b, domain 3"/>
    <property type="match status" value="1"/>
</dbReference>
<dbReference type="CDD" id="cd03692">
    <property type="entry name" value="mtIF2_IVc"/>
    <property type="match status" value="1"/>
</dbReference>
<comment type="caution">
    <text evidence="8">Lacks conserved residue(s) required for the propagation of feature annotation.</text>
</comment>
<feature type="compositionally biased region" description="Low complexity" evidence="10">
    <location>
        <begin position="233"/>
        <end position="246"/>
    </location>
</feature>
<keyword evidence="5 8" id="KW-0547">Nucleotide-binding</keyword>
<evidence type="ECO:0000256" key="10">
    <source>
        <dbReference type="SAM" id="MobiDB-lite"/>
    </source>
</evidence>
<dbReference type="FunFam" id="2.40.30.10:FF:000008">
    <property type="entry name" value="Translation initiation factor IF-2"/>
    <property type="match status" value="1"/>
</dbReference>
<comment type="caution">
    <text evidence="12">The sequence shown here is derived from an EMBL/GenBank/DDBJ whole genome shotgun (WGS) entry which is preliminary data.</text>
</comment>
<feature type="compositionally biased region" description="Basic and acidic residues" evidence="10">
    <location>
        <begin position="142"/>
        <end position="177"/>
    </location>
</feature>
<dbReference type="InterPro" id="IPR027417">
    <property type="entry name" value="P-loop_NTPase"/>
</dbReference>
<evidence type="ECO:0000259" key="11">
    <source>
        <dbReference type="PROSITE" id="PS51722"/>
    </source>
</evidence>
<dbReference type="GO" id="GO:0003743">
    <property type="term" value="F:translation initiation factor activity"/>
    <property type="evidence" value="ECO:0007669"/>
    <property type="project" value="UniProtKB-UniRule"/>
</dbReference>
<dbReference type="InterPro" id="IPR053905">
    <property type="entry name" value="EF-G-like_DII"/>
</dbReference>
<dbReference type="CDD" id="cd01887">
    <property type="entry name" value="IF2_eIF5B"/>
    <property type="match status" value="1"/>
</dbReference>
<dbReference type="PANTHER" id="PTHR43381">
    <property type="entry name" value="TRANSLATION INITIATION FACTOR IF-2-RELATED"/>
    <property type="match status" value="1"/>
</dbReference>
<feature type="domain" description="Tr-type G" evidence="11">
    <location>
        <begin position="426"/>
        <end position="596"/>
    </location>
</feature>
<dbReference type="InterPro" id="IPR023115">
    <property type="entry name" value="TIF_IF2_dom3"/>
</dbReference>
<comment type="function">
    <text evidence="8 9">One of the essential components for the initiation of protein synthesis. Protects formylmethionyl-tRNA from spontaneous hydrolysis and promotes its binding to the 30S ribosomal subunits. Also involved in the hydrolysis of GTP during the formation of the 70S ribosomal complex.</text>
</comment>
<dbReference type="AlphaFoldDB" id="A0A2W7INM8"/>
<feature type="binding site" evidence="8">
    <location>
        <begin position="536"/>
        <end position="539"/>
    </location>
    <ligand>
        <name>GTP</name>
        <dbReference type="ChEBI" id="CHEBI:37565"/>
    </ligand>
</feature>
<comment type="subcellular location">
    <subcellularLocation>
        <location evidence="8">Cytoplasm</location>
    </subcellularLocation>
</comment>
<proteinExistence type="inferred from homology"/>
<organism evidence="12 13">
    <name type="scientific">Humitalea rosea</name>
    <dbReference type="NCBI Taxonomy" id="990373"/>
    <lineage>
        <taxon>Bacteria</taxon>
        <taxon>Pseudomonadati</taxon>
        <taxon>Pseudomonadota</taxon>
        <taxon>Alphaproteobacteria</taxon>
        <taxon>Acetobacterales</taxon>
        <taxon>Roseomonadaceae</taxon>
        <taxon>Humitalea</taxon>
    </lineage>
</organism>
<dbReference type="SUPFAM" id="SSF50447">
    <property type="entry name" value="Translation proteins"/>
    <property type="match status" value="2"/>
</dbReference>
<dbReference type="PROSITE" id="PS51722">
    <property type="entry name" value="G_TR_2"/>
    <property type="match status" value="1"/>
</dbReference>
<dbReference type="EMBL" id="QKYU01000007">
    <property type="protein sequence ID" value="PZW46968.1"/>
    <property type="molecule type" value="Genomic_DNA"/>
</dbReference>
<evidence type="ECO:0000256" key="9">
    <source>
        <dbReference type="RuleBase" id="RU000644"/>
    </source>
</evidence>
<dbReference type="Gene3D" id="2.40.30.10">
    <property type="entry name" value="Translation factors"/>
    <property type="match status" value="2"/>
</dbReference>
<dbReference type="HAMAP" id="MF_00100_B">
    <property type="entry name" value="IF_2_B"/>
    <property type="match status" value="1"/>
</dbReference>
<dbReference type="CDD" id="cd03702">
    <property type="entry name" value="IF2_mtIF2_II"/>
    <property type="match status" value="1"/>
</dbReference>
<dbReference type="Pfam" id="PF08364">
    <property type="entry name" value="IF2_assoc"/>
    <property type="match status" value="1"/>
</dbReference>
<evidence type="ECO:0000256" key="7">
    <source>
        <dbReference type="ARBA" id="ARBA00023134"/>
    </source>
</evidence>
<dbReference type="Pfam" id="PF11987">
    <property type="entry name" value="IF-2"/>
    <property type="match status" value="1"/>
</dbReference>
<keyword evidence="6 8" id="KW-0648">Protein biosynthesis</keyword>
<dbReference type="InterPro" id="IPR005225">
    <property type="entry name" value="Small_GTP-bd"/>
</dbReference>
<dbReference type="PROSITE" id="PS01176">
    <property type="entry name" value="IF2"/>
    <property type="match status" value="1"/>
</dbReference>
<evidence type="ECO:0000256" key="4">
    <source>
        <dbReference type="ARBA" id="ARBA00022540"/>
    </source>
</evidence>
<evidence type="ECO:0000256" key="1">
    <source>
        <dbReference type="ARBA" id="ARBA00007733"/>
    </source>
</evidence>
<dbReference type="Pfam" id="PF04760">
    <property type="entry name" value="IF2_N"/>
    <property type="match status" value="1"/>
</dbReference>
<protein>
    <recommendedName>
        <fullName evidence="2 8">Translation initiation factor IF-2</fullName>
    </recommendedName>
</protein>
<evidence type="ECO:0000256" key="2">
    <source>
        <dbReference type="ARBA" id="ARBA00020675"/>
    </source>
</evidence>
<dbReference type="Pfam" id="PF22042">
    <property type="entry name" value="EF-G_D2"/>
    <property type="match status" value="1"/>
</dbReference>
<dbReference type="FunFam" id="2.40.30.10:FF:000007">
    <property type="entry name" value="Translation initiation factor IF-2"/>
    <property type="match status" value="1"/>
</dbReference>
<dbReference type="InterPro" id="IPR036925">
    <property type="entry name" value="TIF_IF2_dom3_sf"/>
</dbReference>
<feature type="compositionally biased region" description="Low complexity" evidence="10">
    <location>
        <begin position="266"/>
        <end position="280"/>
    </location>
</feature>
<reference evidence="12 13" key="1">
    <citation type="submission" date="2018-06" db="EMBL/GenBank/DDBJ databases">
        <title>Genomic Encyclopedia of Archaeal and Bacterial Type Strains, Phase II (KMG-II): from individual species to whole genera.</title>
        <authorList>
            <person name="Goeker M."/>
        </authorList>
    </citation>
    <scope>NUCLEOTIDE SEQUENCE [LARGE SCALE GENOMIC DNA]</scope>
    <source>
        <strain evidence="12 13">DSM 24525</strain>
    </source>
</reference>
<evidence type="ECO:0000256" key="5">
    <source>
        <dbReference type="ARBA" id="ARBA00022741"/>
    </source>
</evidence>
<evidence type="ECO:0000313" key="12">
    <source>
        <dbReference type="EMBL" id="PZW46968.1"/>
    </source>
</evidence>
<dbReference type="InterPro" id="IPR000795">
    <property type="entry name" value="T_Tr_GTP-bd_dom"/>
</dbReference>
<dbReference type="NCBIfam" id="TIGR00231">
    <property type="entry name" value="small_GTP"/>
    <property type="match status" value="1"/>
</dbReference>
<dbReference type="OrthoDB" id="9811804at2"/>
<dbReference type="Gene3D" id="3.40.50.300">
    <property type="entry name" value="P-loop containing nucleotide triphosphate hydrolases"/>
    <property type="match status" value="1"/>
</dbReference>
<dbReference type="GO" id="GO:0005525">
    <property type="term" value="F:GTP binding"/>
    <property type="evidence" value="ECO:0007669"/>
    <property type="project" value="UniProtKB-KW"/>
</dbReference>
<feature type="binding site" evidence="8">
    <location>
        <begin position="482"/>
        <end position="486"/>
    </location>
    <ligand>
        <name>GTP</name>
        <dbReference type="ChEBI" id="CHEBI:37565"/>
    </ligand>
</feature>
<keyword evidence="4 8" id="KW-0396">Initiation factor</keyword>
<dbReference type="InterPro" id="IPR000178">
    <property type="entry name" value="TF_IF2_bacterial-like"/>
</dbReference>
<feature type="region of interest" description="Disordered" evidence="10">
    <location>
        <begin position="139"/>
        <end position="177"/>
    </location>
</feature>
<dbReference type="Pfam" id="PF00009">
    <property type="entry name" value="GTP_EFTU"/>
    <property type="match status" value="1"/>
</dbReference>
<dbReference type="NCBIfam" id="TIGR00487">
    <property type="entry name" value="IF-2"/>
    <property type="match status" value="1"/>
</dbReference>
<dbReference type="RefSeq" id="WP_111397576.1">
    <property type="nucleotide sequence ID" value="NZ_QKYU01000007.1"/>
</dbReference>
<accession>A0A2W7INM8</accession>
<keyword evidence="7 8" id="KW-0342">GTP-binding</keyword>
<dbReference type="GO" id="GO:0005829">
    <property type="term" value="C:cytosol"/>
    <property type="evidence" value="ECO:0007669"/>
    <property type="project" value="TreeGrafter"/>
</dbReference>
<feature type="binding site" evidence="8">
    <location>
        <begin position="435"/>
        <end position="442"/>
    </location>
    <ligand>
        <name>GTP</name>
        <dbReference type="ChEBI" id="CHEBI:37565"/>
    </ligand>
</feature>
<dbReference type="InterPro" id="IPR044145">
    <property type="entry name" value="IF2_II"/>
</dbReference>
<dbReference type="PANTHER" id="PTHR43381:SF5">
    <property type="entry name" value="TR-TYPE G DOMAIN-CONTAINING PROTEIN"/>
    <property type="match status" value="1"/>
</dbReference>
<name>A0A2W7INM8_9PROT</name>
<feature type="region of interest" description="Disordered" evidence="10">
    <location>
        <begin position="56"/>
        <end position="104"/>
    </location>
</feature>
<dbReference type="InterPro" id="IPR009000">
    <property type="entry name" value="Transl_B-barrel_sf"/>
</dbReference>
<sequence>MSDQNDQDAAKSKLSLRPSGGRLELNKTVDAGTVRQSFSHGRSKAVQVEVKKTRVVATPSRPGGPQVMVPAALANRPTGSGPAVTAKPSGPAPAARAAGPGGRPLTAAELATRQRVLEEQRRAQAQRERELREQQALMVRSAAEEAARKAEEDRRQAEEDARAAEEQRRADAEAAKRANIEAAVARVTGTSTPVMATPVAAAPAPAAAPGIARPPGPRPIAANAVGQAPVRRPGGPAATTAAPGAPKLTLKARPAEEDEERRGPPRRAGGPPVGPGARRMPPVPVRKTTPASAGRRDSGRVDVTAAIEGEDERSRTISSIRRARERERRQAELARLRSDQVRVVRDVIVPEVITVQELANRMAARGGEVVKALFRMGVMATLTQSIDADTAELVVQEFGHRARRVADNDVELGLVGPADADDTMTPRPPVVTIMGHVDHGKTSLLDALRKTDVAAREAGGITQHIGAYQVNLPDGERVTFIDTPGHEAFTAMRARGASVTDMVVLVVAADDGVMPQTIEAIRHAKAANVPLIVAVNKIDKPGVNPARVQQELLSHDVVVEDLGGDTQVVLVSAKEGTNLDKLLEAIILQAEVLDLRAAVDRPAEGTVIESRLDKGRGPVATVLVQRGTLRQGDIVVAGAEWGRLRAIVDDKAKTVKEVGPSAPVEILGLSGVPGAGDVFTVVENEARAREISEFRTAKLREKAVAALGAGRGTLAEMLARIQTGVQKEVAVVVKADVQGSAEAIGVTLGKQGNDEVKVRVLHSGVGQITESDIQLAKASDAVVIAFNVRATSQAREMATRDGIEIRYYSIIYEVADDIEKLVRGKLSPVQREKFLGYAQILQVFEVKRLGNVAGCRVTEGVVRRGAGVRLLRDGVVIHQGELSTLRRFKDDVKEVANGYECGMSFARYDDIRVDDQIECYETETVAGTL</sequence>
<evidence type="ECO:0000256" key="6">
    <source>
        <dbReference type="ARBA" id="ARBA00022917"/>
    </source>
</evidence>
<dbReference type="Proteomes" id="UP000249688">
    <property type="component" value="Unassembled WGS sequence"/>
</dbReference>
<feature type="region of interest" description="Disordered" evidence="10">
    <location>
        <begin position="1"/>
        <end position="42"/>
    </location>
</feature>
<keyword evidence="3 8" id="KW-0963">Cytoplasm</keyword>
<dbReference type="FunFam" id="3.40.50.300:FF:000019">
    <property type="entry name" value="Translation initiation factor IF-2"/>
    <property type="match status" value="1"/>
</dbReference>
<evidence type="ECO:0000256" key="8">
    <source>
        <dbReference type="HAMAP-Rule" id="MF_00100"/>
    </source>
</evidence>
<dbReference type="Gene3D" id="3.40.50.10050">
    <property type="entry name" value="Translation initiation factor IF- 2, domain 3"/>
    <property type="match status" value="1"/>
</dbReference>
<dbReference type="FunFam" id="3.40.50.10050:FF:000001">
    <property type="entry name" value="Translation initiation factor IF-2"/>
    <property type="match status" value="1"/>
</dbReference>
<dbReference type="SUPFAM" id="SSF52540">
    <property type="entry name" value="P-loop containing nucleoside triphosphate hydrolases"/>
    <property type="match status" value="1"/>
</dbReference>
<feature type="region of interest" description="Disordered" evidence="10">
    <location>
        <begin position="206"/>
        <end position="311"/>
    </location>
</feature>
<keyword evidence="13" id="KW-1185">Reference proteome</keyword>
<dbReference type="InterPro" id="IPR013575">
    <property type="entry name" value="IF2_assoc_dom_bac"/>
</dbReference>
<evidence type="ECO:0000313" key="13">
    <source>
        <dbReference type="Proteomes" id="UP000249688"/>
    </source>
</evidence>
<dbReference type="InterPro" id="IPR006847">
    <property type="entry name" value="IF2_N"/>
</dbReference>
<dbReference type="GO" id="GO:0003924">
    <property type="term" value="F:GTPase activity"/>
    <property type="evidence" value="ECO:0007669"/>
    <property type="project" value="UniProtKB-UniRule"/>
</dbReference>
<comment type="similarity">
    <text evidence="1 8 9">Belongs to the TRAFAC class translation factor GTPase superfamily. Classic translation factor GTPase family. IF-2 subfamily.</text>
</comment>
<evidence type="ECO:0000256" key="3">
    <source>
        <dbReference type="ARBA" id="ARBA00022490"/>
    </source>
</evidence>
<dbReference type="InterPro" id="IPR015760">
    <property type="entry name" value="TIF_IF2"/>
</dbReference>
<gene>
    <name evidence="8" type="primary">infB</name>
    <name evidence="12" type="ORF">C8P66_1075</name>
</gene>